<proteinExistence type="predicted"/>
<dbReference type="OrthoDB" id="7871107at2"/>
<organism evidence="1 2">
    <name type="scientific">Mesobaculum littorinae</name>
    <dbReference type="NCBI Taxonomy" id="2486419"/>
    <lineage>
        <taxon>Bacteria</taxon>
        <taxon>Pseudomonadati</taxon>
        <taxon>Pseudomonadota</taxon>
        <taxon>Alphaproteobacteria</taxon>
        <taxon>Rhodobacterales</taxon>
        <taxon>Roseobacteraceae</taxon>
        <taxon>Mesobaculum</taxon>
    </lineage>
</organism>
<comment type="caution">
    <text evidence="1">The sequence shown here is derived from an EMBL/GenBank/DDBJ whole genome shotgun (WGS) entry which is preliminary data.</text>
</comment>
<dbReference type="EMBL" id="RQXX01000001">
    <property type="protein sequence ID" value="RVV99701.1"/>
    <property type="molecule type" value="Genomic_DNA"/>
</dbReference>
<name>A0A438ALH3_9RHOB</name>
<accession>A0A438ALH3</accession>
<dbReference type="Proteomes" id="UP000285908">
    <property type="component" value="Unassembled WGS sequence"/>
</dbReference>
<evidence type="ECO:0000313" key="1">
    <source>
        <dbReference type="EMBL" id="RVV99701.1"/>
    </source>
</evidence>
<dbReference type="AlphaFoldDB" id="A0A438ALH3"/>
<evidence type="ECO:0000313" key="2">
    <source>
        <dbReference type="Proteomes" id="UP000285908"/>
    </source>
</evidence>
<reference evidence="1 2" key="1">
    <citation type="submission" date="2018-11" db="EMBL/GenBank/DDBJ databases">
        <title>Mesobaculum littorinae gen. nov., sp. nov., isolated from Littorina scabra that represents a novel genus of the order Rhodobacteraceae.</title>
        <authorList>
            <person name="Li F."/>
        </authorList>
    </citation>
    <scope>NUCLEOTIDE SEQUENCE [LARGE SCALE GENOMIC DNA]</scope>
    <source>
        <strain evidence="1 2">M0103</strain>
    </source>
</reference>
<keyword evidence="2" id="KW-1185">Reference proteome</keyword>
<protein>
    <recommendedName>
        <fullName evidence="3">Phage tail protein</fullName>
    </recommendedName>
</protein>
<evidence type="ECO:0008006" key="3">
    <source>
        <dbReference type="Google" id="ProtNLM"/>
    </source>
</evidence>
<dbReference type="Gene3D" id="4.10.410.40">
    <property type="match status" value="1"/>
</dbReference>
<gene>
    <name evidence="1" type="ORF">EKE94_03195</name>
</gene>
<sequence>MATKSRIAYGATVERSLDGTTWEKVPEAKGIAVPTVETDYQEATSLDSPNGFKEYVKGLKDAGTISIPCNYTPAAYEQQLNDQAQDDPIYYRTTLPKYRGQTAGDTFEFRGFPTPQLEQNGVGDIVAMSVSIRTSGDVTWTKGTAGA</sequence>
<dbReference type="RefSeq" id="WP_127905144.1">
    <property type="nucleotide sequence ID" value="NZ_RQXX01000001.1"/>
</dbReference>